<proteinExistence type="predicted"/>
<reference evidence="1" key="1">
    <citation type="submission" date="2023-04" db="EMBL/GenBank/DDBJ databases">
        <title>Draft Genome sequencing of Naganishia species isolated from polar environments using Oxford Nanopore Technology.</title>
        <authorList>
            <person name="Leo P."/>
            <person name="Venkateswaran K."/>
        </authorList>
    </citation>
    <scope>NUCLEOTIDE SEQUENCE</scope>
    <source>
        <strain evidence="1">MNA-CCFEE 5262</strain>
    </source>
</reference>
<gene>
    <name evidence="1" type="ORF">QFC20_000663</name>
</gene>
<comment type="caution">
    <text evidence="1">The sequence shown here is derived from an EMBL/GenBank/DDBJ whole genome shotgun (WGS) entry which is preliminary data.</text>
</comment>
<dbReference type="EMBL" id="JASBWS010000003">
    <property type="protein sequence ID" value="KAJ9116728.1"/>
    <property type="molecule type" value="Genomic_DNA"/>
</dbReference>
<keyword evidence="2" id="KW-1185">Reference proteome</keyword>
<evidence type="ECO:0000313" key="1">
    <source>
        <dbReference type="EMBL" id="KAJ9116728.1"/>
    </source>
</evidence>
<dbReference type="Proteomes" id="UP001230649">
    <property type="component" value="Unassembled WGS sequence"/>
</dbReference>
<protein>
    <submittedName>
        <fullName evidence="1">Uncharacterized protein</fullName>
    </submittedName>
</protein>
<sequence>MKLNLLPRLLTGGLAACSLVAAALNTTSIGIRDAQLTLVSADGSNGHVQRLEYPNVSLEPWTLEADSVFRLSFGIIDTASDKPFTPQHAHVRFTDAETAATAFLPVVIKGKGKAKFDLVHRVFLLVEKSSSIPAALRTSTGSHTVTILLGHPSNDIRPLEYTIGTITLPSSRLLPRPKGRHDLSMKKDGEPAFVVQPEIQWTFSQPEKMVSKGVSAIGTGIVVGLPLAVWTLTGGQVLPNLKIQSLSLTSLAFLLTLVGLEALILKYWINWRLYQLLPPFLGLGLISAYVGKLTLGQVQKRRIAAQTGSETRGVVKDVSQIVVEKKDGTGKTGVVKTK</sequence>
<accession>A0ACC2WYZ1</accession>
<organism evidence="1 2">
    <name type="scientific">Naganishia adeliensis</name>
    <dbReference type="NCBI Taxonomy" id="92952"/>
    <lineage>
        <taxon>Eukaryota</taxon>
        <taxon>Fungi</taxon>
        <taxon>Dikarya</taxon>
        <taxon>Basidiomycota</taxon>
        <taxon>Agaricomycotina</taxon>
        <taxon>Tremellomycetes</taxon>
        <taxon>Filobasidiales</taxon>
        <taxon>Filobasidiaceae</taxon>
        <taxon>Naganishia</taxon>
    </lineage>
</organism>
<evidence type="ECO:0000313" key="2">
    <source>
        <dbReference type="Proteomes" id="UP001230649"/>
    </source>
</evidence>
<name>A0ACC2WYZ1_9TREE</name>